<dbReference type="PANTHER" id="PTHR22916:SF3">
    <property type="entry name" value="UDP-GLCNAC:BETAGAL BETA-1,3-N-ACETYLGLUCOSAMINYLTRANSFERASE-LIKE PROTEIN 1"/>
    <property type="match status" value="1"/>
</dbReference>
<dbReference type="Pfam" id="PF00535">
    <property type="entry name" value="Glycos_transf_2"/>
    <property type="match status" value="1"/>
</dbReference>
<evidence type="ECO:0000259" key="1">
    <source>
        <dbReference type="Pfam" id="PF00535"/>
    </source>
</evidence>
<reference evidence="3" key="1">
    <citation type="submission" date="2017-02" db="EMBL/GenBank/DDBJ databases">
        <authorList>
            <person name="Varghese N."/>
            <person name="Submissions S."/>
        </authorList>
    </citation>
    <scope>NUCLEOTIDE SEQUENCE [LARGE SCALE GENOMIC DNA]</scope>
    <source>
        <strain evidence="3">DSM 24091</strain>
    </source>
</reference>
<proteinExistence type="predicted"/>
<dbReference type="RefSeq" id="WP_245800934.1">
    <property type="nucleotide sequence ID" value="NZ_FUZF01000002.1"/>
</dbReference>
<dbReference type="InterPro" id="IPR001173">
    <property type="entry name" value="Glyco_trans_2-like"/>
</dbReference>
<keyword evidence="3" id="KW-1185">Reference proteome</keyword>
<dbReference type="STRING" id="1513896.SAMN05660841_00793"/>
<dbReference type="Proteomes" id="UP000190150">
    <property type="component" value="Unassembled WGS sequence"/>
</dbReference>
<name>A0A1T5BLS5_9SPHI</name>
<evidence type="ECO:0000313" key="3">
    <source>
        <dbReference type="Proteomes" id="UP000190150"/>
    </source>
</evidence>
<dbReference type="EMBL" id="FUZF01000002">
    <property type="protein sequence ID" value="SKB48224.1"/>
    <property type="molecule type" value="Genomic_DNA"/>
</dbReference>
<dbReference type="GO" id="GO:0016758">
    <property type="term" value="F:hexosyltransferase activity"/>
    <property type="evidence" value="ECO:0007669"/>
    <property type="project" value="UniProtKB-ARBA"/>
</dbReference>
<organism evidence="2 3">
    <name type="scientific">Sphingobacterium nematocida</name>
    <dbReference type="NCBI Taxonomy" id="1513896"/>
    <lineage>
        <taxon>Bacteria</taxon>
        <taxon>Pseudomonadati</taxon>
        <taxon>Bacteroidota</taxon>
        <taxon>Sphingobacteriia</taxon>
        <taxon>Sphingobacteriales</taxon>
        <taxon>Sphingobacteriaceae</taxon>
        <taxon>Sphingobacterium</taxon>
    </lineage>
</organism>
<dbReference type="InterPro" id="IPR029044">
    <property type="entry name" value="Nucleotide-diphossugar_trans"/>
</dbReference>
<dbReference type="Gene3D" id="3.90.550.10">
    <property type="entry name" value="Spore Coat Polysaccharide Biosynthesis Protein SpsA, Chain A"/>
    <property type="match status" value="1"/>
</dbReference>
<feature type="domain" description="Glycosyltransferase 2-like" evidence="1">
    <location>
        <begin position="18"/>
        <end position="158"/>
    </location>
</feature>
<sequence length="294" mass="35013">MKKSKPAMKSIETEVMVSICCVTYNHEKYIAQAIEGYLMQQTSFKFEILIGEDCSTDNTRKIVEEYVLKHPDKIKLITSESNVGVHKNAVRLNKEVKGKYLTQCDGDDYWTDPLKLQKQVDFLEQNQEYIMCCHYSKRIKENNEIYYMNLNPKPIIYSFEDILFDNDFETVLNTILFRNTPEIREIYSTDWFFKFNAPDRFLKLYLTFTSGKKIYVLPEIMCCYRKHSGGIWSMLKAKSLKQKTLDDLYLIIEIFKYSRVQKIKLLLYYLKKYFLFEVRDHSLQNAFSTIRTIL</sequence>
<dbReference type="AlphaFoldDB" id="A0A1T5BLS5"/>
<dbReference type="PANTHER" id="PTHR22916">
    <property type="entry name" value="GLYCOSYLTRANSFERASE"/>
    <property type="match status" value="1"/>
</dbReference>
<keyword evidence="2" id="KW-0808">Transferase</keyword>
<dbReference type="SUPFAM" id="SSF53448">
    <property type="entry name" value="Nucleotide-diphospho-sugar transferases"/>
    <property type="match status" value="1"/>
</dbReference>
<protein>
    <submittedName>
        <fullName evidence="2">Glycosyltransferase involved in cell wall bisynthesis</fullName>
    </submittedName>
</protein>
<gene>
    <name evidence="2" type="ORF">SAMN05660841_00793</name>
</gene>
<evidence type="ECO:0000313" key="2">
    <source>
        <dbReference type="EMBL" id="SKB48224.1"/>
    </source>
</evidence>
<accession>A0A1T5BLS5</accession>